<sequence length="906" mass="99586">MELSGSSHEEIIACNVLTRLSSSALDRRSLAFLGHDDLSLSERFSTGLPLREKNVVNHSSRCSSESFENYTSAIRGEIRSGKMHEFPPLDDEMIKEKRTKLVPSLQNCEVSSRFAISRLDKTKSPNSLSSRLHSKILVAAKTGPKAWLKPAHYYHNKENKGNHGSALQVRESDGASDGQKGVKKRKSPDHGGNAHLSVLRERSVPPENVAPDTNSITTTSTLDNRDQRIVTKKAKLPVREEFRPLLEPSDSKEFAPQVDAILQNSCAVQKLECVSISRSISGLQLICDLPATDSKEQSSFLTSDNTERVESNPSLDKEEVHKALHIGKHPTYPNFKQNTSVLVDGRCSSNPSVNGFRGEEKGAPKSDDKVISCSRQTSSPLTMEGQEGPTNMKEESVLSVGKVGGFCVDTGNQEDFQMEEPCTASQNNILQVNAASNVSVTTQEMSALPCFPVPCGLDRVIVLTNSEHVLNDQTISNGARAAKSTETNQDDVTQGSMETNSHIQFVPLSCETALPKDFSASIKEDAKASVQNLHEPQKRLQFSSTINDHRSRRPPAIYRGASMCFNSQYSGVGLPKLRRGRPPRKSNLCPCPEVKQSSNRYTQVCAPVGVLGKLNPGIITRLRDRKQVYAILENVIKGAFMSGTKECLKLQGAKETGGDDGSFQCMRDRALDSAAQQRPPLELSLADQDTVTLTSKTELGMREELAVDVSPVVSANEDSASLTTRLPKKEESYSKGPNEDMDNPRHASALVPEAVTLNSERSIGNRNQNRHHTAENENKNIENDGPVAIGNVASCWLELLRLDIKGRLSALRRSKRRVRGVITSGQLDTTHGEGIGTTKTDEMTKWRGFFLHMEQVLCLEGTRLESWLNQITEMQLSYCQISGQHIQGNMPPVCSIGTWDGRYGPS</sequence>
<organism evidence="2 3">
    <name type="scientific">Ceratopteris richardii</name>
    <name type="common">Triangle waterfern</name>
    <dbReference type="NCBI Taxonomy" id="49495"/>
    <lineage>
        <taxon>Eukaryota</taxon>
        <taxon>Viridiplantae</taxon>
        <taxon>Streptophyta</taxon>
        <taxon>Embryophyta</taxon>
        <taxon>Tracheophyta</taxon>
        <taxon>Polypodiopsida</taxon>
        <taxon>Polypodiidae</taxon>
        <taxon>Polypodiales</taxon>
        <taxon>Pteridineae</taxon>
        <taxon>Pteridaceae</taxon>
        <taxon>Parkerioideae</taxon>
        <taxon>Ceratopteris</taxon>
    </lineage>
</organism>
<feature type="compositionally biased region" description="Basic and acidic residues" evidence="1">
    <location>
        <begin position="772"/>
        <end position="782"/>
    </location>
</feature>
<feature type="compositionally biased region" description="Basic and acidic residues" evidence="1">
    <location>
        <begin position="357"/>
        <end position="370"/>
    </location>
</feature>
<feature type="region of interest" description="Disordered" evidence="1">
    <location>
        <begin position="759"/>
        <end position="784"/>
    </location>
</feature>
<feature type="region of interest" description="Disordered" evidence="1">
    <location>
        <begin position="352"/>
        <end position="391"/>
    </location>
</feature>
<keyword evidence="3" id="KW-1185">Reference proteome</keyword>
<protein>
    <submittedName>
        <fullName evidence="2">Uncharacterized protein</fullName>
    </submittedName>
</protein>
<evidence type="ECO:0000313" key="3">
    <source>
        <dbReference type="Proteomes" id="UP000825935"/>
    </source>
</evidence>
<dbReference type="PANTHER" id="PTHR33924">
    <property type="entry name" value="CATION-TRANSPORTING ATPASE"/>
    <property type="match status" value="1"/>
</dbReference>
<proteinExistence type="predicted"/>
<feature type="region of interest" description="Disordered" evidence="1">
    <location>
        <begin position="155"/>
        <end position="219"/>
    </location>
</feature>
<feature type="region of interest" description="Disordered" evidence="1">
    <location>
        <begin position="296"/>
        <end position="318"/>
    </location>
</feature>
<dbReference type="OrthoDB" id="1930341at2759"/>
<comment type="caution">
    <text evidence="2">The sequence shown here is derived from an EMBL/GenBank/DDBJ whole genome shotgun (WGS) entry which is preliminary data.</text>
</comment>
<evidence type="ECO:0000313" key="2">
    <source>
        <dbReference type="EMBL" id="KAH7432548.1"/>
    </source>
</evidence>
<reference evidence="2" key="1">
    <citation type="submission" date="2021-08" db="EMBL/GenBank/DDBJ databases">
        <title>WGS assembly of Ceratopteris richardii.</title>
        <authorList>
            <person name="Marchant D.B."/>
            <person name="Chen G."/>
            <person name="Jenkins J."/>
            <person name="Shu S."/>
            <person name="Leebens-Mack J."/>
            <person name="Grimwood J."/>
            <person name="Schmutz J."/>
            <person name="Soltis P."/>
            <person name="Soltis D."/>
            <person name="Chen Z.-H."/>
        </authorList>
    </citation>
    <scope>NUCLEOTIDE SEQUENCE</scope>
    <source>
        <strain evidence="2">Whitten #5841</strain>
        <tissue evidence="2">Leaf</tissue>
    </source>
</reference>
<gene>
    <name evidence="2" type="ORF">KP509_07G027500</name>
</gene>
<dbReference type="AlphaFoldDB" id="A0A8T2UD00"/>
<dbReference type="EMBL" id="CM035412">
    <property type="protein sequence ID" value="KAH7432548.1"/>
    <property type="molecule type" value="Genomic_DNA"/>
</dbReference>
<dbReference type="PANTHER" id="PTHR33924:SF5">
    <property type="entry name" value="CATION-TRANSPORTING ATPASE"/>
    <property type="match status" value="1"/>
</dbReference>
<accession>A0A8T2UD00</accession>
<evidence type="ECO:0000256" key="1">
    <source>
        <dbReference type="SAM" id="MobiDB-lite"/>
    </source>
</evidence>
<feature type="compositionally biased region" description="Basic and acidic residues" evidence="1">
    <location>
        <begin position="305"/>
        <end position="318"/>
    </location>
</feature>
<name>A0A8T2UD00_CERRI</name>
<feature type="region of interest" description="Disordered" evidence="1">
    <location>
        <begin position="712"/>
        <end position="745"/>
    </location>
</feature>
<dbReference type="Proteomes" id="UP000825935">
    <property type="component" value="Chromosome 7"/>
</dbReference>